<feature type="region of interest" description="Disordered" evidence="1">
    <location>
        <begin position="1"/>
        <end position="112"/>
    </location>
</feature>
<organism evidence="2 3">
    <name type="scientific">Knufia obscura</name>
    <dbReference type="NCBI Taxonomy" id="1635080"/>
    <lineage>
        <taxon>Eukaryota</taxon>
        <taxon>Fungi</taxon>
        <taxon>Dikarya</taxon>
        <taxon>Ascomycota</taxon>
        <taxon>Pezizomycotina</taxon>
        <taxon>Eurotiomycetes</taxon>
        <taxon>Chaetothyriomycetidae</taxon>
        <taxon>Chaetothyriales</taxon>
        <taxon>Trichomeriaceae</taxon>
        <taxon>Knufia</taxon>
    </lineage>
</organism>
<feature type="region of interest" description="Disordered" evidence="1">
    <location>
        <begin position="827"/>
        <end position="938"/>
    </location>
</feature>
<feature type="compositionally biased region" description="Basic and acidic residues" evidence="1">
    <location>
        <begin position="82"/>
        <end position="91"/>
    </location>
</feature>
<feature type="compositionally biased region" description="Basic residues" evidence="1">
    <location>
        <begin position="890"/>
        <end position="903"/>
    </location>
</feature>
<feature type="compositionally biased region" description="Basic and acidic residues" evidence="1">
    <location>
        <begin position="12"/>
        <end position="24"/>
    </location>
</feature>
<dbReference type="Proteomes" id="UP001334248">
    <property type="component" value="Unassembled WGS sequence"/>
</dbReference>
<feature type="compositionally biased region" description="Basic and acidic residues" evidence="1">
    <location>
        <begin position="850"/>
        <end position="861"/>
    </location>
</feature>
<feature type="region of interest" description="Disordered" evidence="1">
    <location>
        <begin position="579"/>
        <end position="642"/>
    </location>
</feature>
<dbReference type="GeneID" id="89997308"/>
<reference evidence="2 3" key="1">
    <citation type="journal article" date="2023" name="Res Sq">
        <title>Genomic and morphological characterization of Knufia obscura isolated from the Mars 2020 spacecraft assembly facility.</title>
        <authorList>
            <person name="Chander A.M."/>
            <person name="Teixeira M.M."/>
            <person name="Singh N.K."/>
            <person name="Williams M.P."/>
            <person name="Parker C.W."/>
            <person name="Leo P."/>
            <person name="Stajich J.E."/>
            <person name="Torok T."/>
            <person name="Tighe S."/>
            <person name="Mason C.E."/>
            <person name="Venkateswaran K."/>
        </authorList>
    </citation>
    <scope>NUCLEOTIDE SEQUENCE [LARGE SCALE GENOMIC DNA]</scope>
    <source>
        <strain evidence="2 3">CCFEE 5817</strain>
    </source>
</reference>
<keyword evidence="3" id="KW-1185">Reference proteome</keyword>
<dbReference type="RefSeq" id="XP_064732667.1">
    <property type="nucleotide sequence ID" value="XM_064872287.1"/>
</dbReference>
<protein>
    <submittedName>
        <fullName evidence="2">Uncharacterized protein</fullName>
    </submittedName>
</protein>
<comment type="caution">
    <text evidence="2">The sequence shown here is derived from an EMBL/GenBank/DDBJ whole genome shotgun (WGS) entry which is preliminary data.</text>
</comment>
<proteinExistence type="predicted"/>
<evidence type="ECO:0000313" key="2">
    <source>
        <dbReference type="EMBL" id="KAK5944577.1"/>
    </source>
</evidence>
<feature type="compositionally biased region" description="Low complexity" evidence="1">
    <location>
        <begin position="49"/>
        <end position="62"/>
    </location>
</feature>
<feature type="compositionally biased region" description="Polar residues" evidence="1">
    <location>
        <begin position="517"/>
        <end position="532"/>
    </location>
</feature>
<feature type="compositionally biased region" description="Polar residues" evidence="1">
    <location>
        <begin position="923"/>
        <end position="938"/>
    </location>
</feature>
<dbReference type="EMBL" id="JAVHJV010000003">
    <property type="protein sequence ID" value="KAK5944577.1"/>
    <property type="molecule type" value="Genomic_DNA"/>
</dbReference>
<feature type="compositionally biased region" description="Basic and acidic residues" evidence="1">
    <location>
        <begin position="875"/>
        <end position="889"/>
    </location>
</feature>
<sequence length="938" mass="103068">MQLRNSIIPPARFDEEDHSTHHVPETSSKARRVMQPQYPLLLKSGLVEPSAKPSPAAFPSRSLTGAPGVPQGRQNQVVDENSNDHVYDSENRVSSPTQDSFPTSDTPSEDTQLDRNISEMQTSPPRHDVFSPTSVVGWNMLDEGLQLYIFNSLRHQHKHTDVVARMLGLSTADLEDLLYLRNQRTIHPLNTDQLWQHCLRLSEGNNGSVDPQILQQYMPYFAFAESFESASTYQRKLAKTYLGQRGVEGPWVDGLLKHESGIWNRAAGRRAAPGKSEVDLDEGYVSGTQGPTSGDVVWWRTALQGMQIHKSHDLDKTAAHFRSPYLPTGVRDELLSKPISAISDFEYWLMYGQLASELDDVQPSVEAPSDGTQNLRRYQQNHVLYFLSKLFIDHAAVLVRSQQGRRENQVPSLYIYAVTRMLAQIQHVKEEVKDMPLAREEKLFMLEAAKARCLTNLFRDINARLVPIDEPVAQPIPSSPVSADSSTLVDQDAMSIETGESSQSSSRSISPIGPRQQQSFPEKSDVPTTGHESGTYLEFPILPQQHNKDRSDTLSTDATLPVLTDWVTYHRKQVVTDDHAGATHTDVPGLWQHGNRSPSTESYHTARDEDNDVTMVDLPRTSSSVGRKSPSPPPWSPISDINIEPEPARLDAAASESQQENSTSSALVGLGLSLPRNTPWLSAKMAQKIPPNPTGHQSAGPLGNEETEAISNSAAVARELAAASQNQQLVKEAQTAQGPRIADTRNSHDAPVDHEDVVKHVPAINNNTEVLAAPAAAAASVAPESKQHAEPTQQSVTSLPTITTPVSVTSPTKTPVKQRAFPTFDIVQTPSNRPSVPAGSPVPKTKKARERATKPAKDEPRPIASKPTPALMSKFLDEPKSPTKNIRRDKGQKRGPYMTKKRKAEAAAKAEEEAAAAKKINTGAVQNGPAPTSRQQEQ</sequence>
<feature type="compositionally biased region" description="Basic and acidic residues" evidence="1">
    <location>
        <begin position="904"/>
        <end position="916"/>
    </location>
</feature>
<feature type="compositionally biased region" description="Low complexity" evidence="1">
    <location>
        <begin position="495"/>
        <end position="516"/>
    </location>
</feature>
<accession>A0ABR0RVG1</accession>
<feature type="compositionally biased region" description="Polar residues" evidence="1">
    <location>
        <begin position="594"/>
        <end position="603"/>
    </location>
</feature>
<feature type="region of interest" description="Disordered" evidence="1">
    <location>
        <begin position="495"/>
        <end position="535"/>
    </location>
</feature>
<gene>
    <name evidence="2" type="ORF">PMZ80_003859</name>
</gene>
<feature type="compositionally biased region" description="Polar residues" evidence="1">
    <location>
        <begin position="92"/>
        <end position="111"/>
    </location>
</feature>
<evidence type="ECO:0000256" key="1">
    <source>
        <dbReference type="SAM" id="MobiDB-lite"/>
    </source>
</evidence>
<evidence type="ECO:0000313" key="3">
    <source>
        <dbReference type="Proteomes" id="UP001334248"/>
    </source>
</evidence>
<name>A0ABR0RVG1_9EURO</name>